<dbReference type="SUPFAM" id="SSF53335">
    <property type="entry name" value="S-adenosyl-L-methionine-dependent methyltransferases"/>
    <property type="match status" value="1"/>
</dbReference>
<dbReference type="InterPro" id="IPR002935">
    <property type="entry name" value="SAM_O-MeTrfase"/>
</dbReference>
<dbReference type="STRING" id="1960309.SAMN03159343_0287"/>
<evidence type="ECO:0000256" key="2">
    <source>
        <dbReference type="ARBA" id="ARBA00022679"/>
    </source>
</evidence>
<dbReference type="Pfam" id="PF01596">
    <property type="entry name" value="Methyltransf_3"/>
    <property type="match status" value="1"/>
</dbReference>
<evidence type="ECO:0000256" key="1">
    <source>
        <dbReference type="ARBA" id="ARBA00022603"/>
    </source>
</evidence>
<evidence type="ECO:0000256" key="3">
    <source>
        <dbReference type="ARBA" id="ARBA00022691"/>
    </source>
</evidence>
<sequence length="224" mass="22595">MTSPAGPPPPGAQPADAAAYADTFAAEPPAVAAARHRAEAAVDALGTVAPVEPAVGATLAVLAAGVGARSVVTIGGGGGVAGLWLLQGMRADGVLTALDSDPTELRAARRTFTDAGLPSGRTRLIFGTLVEVLPRLSPGAYDLVCCAGPPAEYSKQLPGLLDLVRGGGSLVLHGISASAVGDRSQRDPQTVAWRELVRTLKDDEDLVRAVIPVGAGLLVATKRS</sequence>
<proteinExistence type="predicted"/>
<gene>
    <name evidence="4" type="ORF">SAMN03159343_0287</name>
</gene>
<dbReference type="EMBL" id="FMUH01000001">
    <property type="protein sequence ID" value="SCX38073.1"/>
    <property type="molecule type" value="Genomic_DNA"/>
</dbReference>
<keyword evidence="5" id="KW-1185">Reference proteome</keyword>
<evidence type="ECO:0000313" key="5">
    <source>
        <dbReference type="Proteomes" id="UP000198981"/>
    </source>
</evidence>
<dbReference type="Gene3D" id="3.40.50.150">
    <property type="entry name" value="Vaccinia Virus protein VP39"/>
    <property type="match status" value="1"/>
</dbReference>
<keyword evidence="2 4" id="KW-0808">Transferase</keyword>
<organism evidence="4 5">
    <name type="scientific">Klenkia marina</name>
    <dbReference type="NCBI Taxonomy" id="1960309"/>
    <lineage>
        <taxon>Bacteria</taxon>
        <taxon>Bacillati</taxon>
        <taxon>Actinomycetota</taxon>
        <taxon>Actinomycetes</taxon>
        <taxon>Geodermatophilales</taxon>
        <taxon>Geodermatophilaceae</taxon>
        <taxon>Klenkia</taxon>
    </lineage>
</organism>
<dbReference type="Proteomes" id="UP000198981">
    <property type="component" value="Unassembled WGS sequence"/>
</dbReference>
<name>A0A1G4XA19_9ACTN</name>
<dbReference type="PROSITE" id="PS51682">
    <property type="entry name" value="SAM_OMT_I"/>
    <property type="match status" value="1"/>
</dbReference>
<dbReference type="PANTHER" id="PTHR43167:SF1">
    <property type="entry name" value="PUTATIVE (AFU_ORTHOLOGUE AFUA_6G01830)-RELATED"/>
    <property type="match status" value="1"/>
</dbReference>
<evidence type="ECO:0000313" key="4">
    <source>
        <dbReference type="EMBL" id="SCX38073.1"/>
    </source>
</evidence>
<accession>A0A1G4XA19</accession>
<dbReference type="OrthoDB" id="4774874at2"/>
<dbReference type="PANTHER" id="PTHR43167">
    <property type="entry name" value="PUTATIVE (AFU_ORTHOLOGUE AFUA_6G01830)-RELATED"/>
    <property type="match status" value="1"/>
</dbReference>
<dbReference type="InterPro" id="IPR029063">
    <property type="entry name" value="SAM-dependent_MTases_sf"/>
</dbReference>
<keyword evidence="3" id="KW-0949">S-adenosyl-L-methionine</keyword>
<dbReference type="GO" id="GO:0008171">
    <property type="term" value="F:O-methyltransferase activity"/>
    <property type="evidence" value="ECO:0007669"/>
    <property type="project" value="InterPro"/>
</dbReference>
<dbReference type="GO" id="GO:0032259">
    <property type="term" value="P:methylation"/>
    <property type="evidence" value="ECO:0007669"/>
    <property type="project" value="UniProtKB-KW"/>
</dbReference>
<dbReference type="RefSeq" id="WP_092798986.1">
    <property type="nucleotide sequence ID" value="NZ_FMUH01000001.1"/>
</dbReference>
<protein>
    <submittedName>
        <fullName evidence="4">Predicted O-methyltransferase YrrM</fullName>
    </submittedName>
</protein>
<dbReference type="AlphaFoldDB" id="A0A1G4XA19"/>
<reference evidence="5" key="1">
    <citation type="submission" date="2016-10" db="EMBL/GenBank/DDBJ databases">
        <authorList>
            <person name="Varghese N."/>
            <person name="Submissions S."/>
        </authorList>
    </citation>
    <scope>NUCLEOTIDE SEQUENCE [LARGE SCALE GENOMIC DNA]</scope>
    <source>
        <strain evidence="5">DSM 45722</strain>
    </source>
</reference>
<keyword evidence="1 4" id="KW-0489">Methyltransferase</keyword>